<feature type="compositionally biased region" description="Basic and acidic residues" evidence="1">
    <location>
        <begin position="71"/>
        <end position="85"/>
    </location>
</feature>
<keyword evidence="4" id="KW-1185">Reference proteome</keyword>
<dbReference type="Gene3D" id="1.10.10.10">
    <property type="entry name" value="Winged helix-like DNA-binding domain superfamily/Winged helix DNA-binding domain"/>
    <property type="match status" value="1"/>
</dbReference>
<evidence type="ECO:0000256" key="1">
    <source>
        <dbReference type="SAM" id="MobiDB-lite"/>
    </source>
</evidence>
<evidence type="ECO:0000259" key="2">
    <source>
        <dbReference type="Pfam" id="PF24035"/>
    </source>
</evidence>
<evidence type="ECO:0000313" key="4">
    <source>
        <dbReference type="Proteomes" id="UP001596201"/>
    </source>
</evidence>
<dbReference type="EMBL" id="JBHSKX010000002">
    <property type="protein sequence ID" value="MFC5368172.1"/>
    <property type="molecule type" value="Genomic_DNA"/>
</dbReference>
<organism evidence="3 4">
    <name type="scientific">Salinirubrum litoreum</name>
    <dbReference type="NCBI Taxonomy" id="1126234"/>
    <lineage>
        <taxon>Archaea</taxon>
        <taxon>Methanobacteriati</taxon>
        <taxon>Methanobacteriota</taxon>
        <taxon>Stenosarchaea group</taxon>
        <taxon>Halobacteria</taxon>
        <taxon>Halobacteriales</taxon>
        <taxon>Haloferacaceae</taxon>
        <taxon>Salinirubrum</taxon>
    </lineage>
</organism>
<gene>
    <name evidence="3" type="ORF">ACFPJ5_14645</name>
</gene>
<proteinExistence type="predicted"/>
<dbReference type="Proteomes" id="UP001596201">
    <property type="component" value="Unassembled WGS sequence"/>
</dbReference>
<reference evidence="3 4" key="1">
    <citation type="journal article" date="2019" name="Int. J. Syst. Evol. Microbiol.">
        <title>The Global Catalogue of Microorganisms (GCM) 10K type strain sequencing project: providing services to taxonomists for standard genome sequencing and annotation.</title>
        <authorList>
            <consortium name="The Broad Institute Genomics Platform"/>
            <consortium name="The Broad Institute Genome Sequencing Center for Infectious Disease"/>
            <person name="Wu L."/>
            <person name="Ma J."/>
        </authorList>
    </citation>
    <scope>NUCLEOTIDE SEQUENCE [LARGE SCALE GENOMIC DNA]</scope>
    <source>
        <strain evidence="3 4">CGMCC 1.12237</strain>
    </source>
</reference>
<protein>
    <recommendedName>
        <fullName evidence="2">DUF7344 domain-containing protein</fullName>
    </recommendedName>
</protein>
<comment type="caution">
    <text evidence="3">The sequence shown here is derived from an EMBL/GenBank/DDBJ whole genome shotgun (WGS) entry which is preliminary data.</text>
</comment>
<accession>A0ABD5REM1</accession>
<dbReference type="InterPro" id="IPR055768">
    <property type="entry name" value="DUF7344"/>
</dbReference>
<dbReference type="InterPro" id="IPR036388">
    <property type="entry name" value="WH-like_DNA-bd_sf"/>
</dbReference>
<feature type="compositionally biased region" description="Basic and acidic residues" evidence="1">
    <location>
        <begin position="138"/>
        <end position="152"/>
    </location>
</feature>
<sequence>MHDENENESVGAERRAAVGTDEGEVRTDLDLGAVLRVLDHPRRRYLVTTLVNGRSEAPLAELATEIAARERDKPVTDVTPRERASVHTSLHHSHVPRLVDLGIVTYDADDESVVSATNADRVRSVLHSAGVALTTESDESHTEDRPAPSDGE</sequence>
<name>A0ABD5REM1_9EURY</name>
<feature type="region of interest" description="Disordered" evidence="1">
    <location>
        <begin position="1"/>
        <end position="21"/>
    </location>
</feature>
<dbReference type="AlphaFoldDB" id="A0ABD5REM1"/>
<feature type="domain" description="DUF7344" evidence="2">
    <location>
        <begin position="36"/>
        <end position="113"/>
    </location>
</feature>
<feature type="region of interest" description="Disordered" evidence="1">
    <location>
        <begin position="71"/>
        <end position="91"/>
    </location>
</feature>
<feature type="region of interest" description="Disordered" evidence="1">
    <location>
        <begin position="130"/>
        <end position="152"/>
    </location>
</feature>
<dbReference type="Pfam" id="PF24035">
    <property type="entry name" value="DUF7344"/>
    <property type="match status" value="1"/>
</dbReference>
<evidence type="ECO:0000313" key="3">
    <source>
        <dbReference type="EMBL" id="MFC5368172.1"/>
    </source>
</evidence>
<dbReference type="RefSeq" id="WP_227230410.1">
    <property type="nucleotide sequence ID" value="NZ_JAJCVJ010000002.1"/>
</dbReference>